<dbReference type="InterPro" id="IPR042099">
    <property type="entry name" value="ANL_N_sf"/>
</dbReference>
<dbReference type="InterPro" id="IPR000873">
    <property type="entry name" value="AMP-dep_synth/lig_dom"/>
</dbReference>
<dbReference type="PANTHER" id="PTHR43201">
    <property type="entry name" value="ACYL-COA SYNTHETASE"/>
    <property type="match status" value="1"/>
</dbReference>
<evidence type="ECO:0000256" key="1">
    <source>
        <dbReference type="ARBA" id="ARBA00006432"/>
    </source>
</evidence>
<evidence type="ECO:0000259" key="3">
    <source>
        <dbReference type="Pfam" id="PF00501"/>
    </source>
</evidence>
<comment type="similarity">
    <text evidence="1">Belongs to the ATP-dependent AMP-binding enzyme family.</text>
</comment>
<accession>A0A1E3AST7</accession>
<dbReference type="PANTHER" id="PTHR43201:SF5">
    <property type="entry name" value="MEDIUM-CHAIN ACYL-COA LIGASE ACSF2, MITOCHONDRIAL"/>
    <property type="match status" value="1"/>
</dbReference>
<sequence>MEYEVIFYNTFLDMLKGAKEKFSDLLFWEDSNGKCTYDHFYNDIMKSAGYFLKLGSKYIVLGLNDQYLFAVIYIAAVITKHIVCLLPENHLIPDNMQPAYIVDDKRLKEIMNNVPISENELINTDPNEPCTIAFSSGTSAKNKGCILSQRNLLYDAQYSMKIYHYWKGERLIHILPYWHLFGIVADLIGPLHQGCCLYAPESNVYFFQAMKYFKPHCINMPPALADTLCSRLKSTQDIRSTGGCLKKILCAGAPMNIQTAYSLKAFGILPCIAYGLTECSPCVAVTPDTDIAFGTVGKPIPCVDVKIKDGEILVSGSTVMLGYFENEEMTKQKVVDGYFYTGDMGYFDKNGNLVVVGRKDNMLIFGNGTKCVPEIIESRLNGLPGIEETLLRTNFSGKYAMPELIIVSSDFNNGIKEKVTAVMKEEALYPFILTIQTEKLTRNSMEKVVRK</sequence>
<dbReference type="Proteomes" id="UP000095003">
    <property type="component" value="Unassembled WGS sequence"/>
</dbReference>
<name>A0A1E3AST7_9FIRM</name>
<proteinExistence type="inferred from homology"/>
<dbReference type="Gene3D" id="3.40.50.12780">
    <property type="entry name" value="N-terminal domain of ligase-like"/>
    <property type="match status" value="1"/>
</dbReference>
<dbReference type="AlphaFoldDB" id="A0A1E3AST7"/>
<comment type="caution">
    <text evidence="4">The sequence shown here is derived from an EMBL/GenBank/DDBJ whole genome shotgun (WGS) entry which is preliminary data.</text>
</comment>
<organism evidence="4 5">
    <name type="scientific">Eisenbergiella tayi</name>
    <dbReference type="NCBI Taxonomy" id="1432052"/>
    <lineage>
        <taxon>Bacteria</taxon>
        <taxon>Bacillati</taxon>
        <taxon>Bacillota</taxon>
        <taxon>Clostridia</taxon>
        <taxon>Lachnospirales</taxon>
        <taxon>Lachnospiraceae</taxon>
        <taxon>Eisenbergiella</taxon>
    </lineage>
</organism>
<dbReference type="GO" id="GO:0004467">
    <property type="term" value="F:long-chain fatty acid-CoA ligase activity"/>
    <property type="evidence" value="ECO:0007669"/>
    <property type="project" value="UniProtKB-EC"/>
</dbReference>
<dbReference type="SUPFAM" id="SSF56801">
    <property type="entry name" value="Acetyl-CoA synthetase-like"/>
    <property type="match status" value="1"/>
</dbReference>
<gene>
    <name evidence="4" type="ORF">BEH84_02196</name>
</gene>
<keyword evidence="2 4" id="KW-0436">Ligase</keyword>
<feature type="domain" description="AMP-dependent synthetase/ligase" evidence="3">
    <location>
        <begin position="119"/>
        <end position="324"/>
    </location>
</feature>
<reference evidence="4 5" key="1">
    <citation type="submission" date="2016-07" db="EMBL/GenBank/DDBJ databases">
        <title>Characterization of isolates of Eisenbergiella tayi derived from blood cultures, using whole genome sequencing.</title>
        <authorList>
            <person name="Burdz T."/>
            <person name="Wiebe D."/>
            <person name="Huynh C."/>
            <person name="Bernard K."/>
        </authorList>
    </citation>
    <scope>NUCLEOTIDE SEQUENCE [LARGE SCALE GENOMIC DNA]</scope>
    <source>
        <strain evidence="4 5">NML 120489</strain>
    </source>
</reference>
<evidence type="ECO:0000313" key="5">
    <source>
        <dbReference type="Proteomes" id="UP000095003"/>
    </source>
</evidence>
<dbReference type="Pfam" id="PF00501">
    <property type="entry name" value="AMP-binding"/>
    <property type="match status" value="1"/>
</dbReference>
<protein>
    <submittedName>
        <fullName evidence="4">Long-chain-fatty-acid--CoA ligase FadD15</fullName>
        <ecNumber evidence="4">6.2.1.3</ecNumber>
    </submittedName>
</protein>
<evidence type="ECO:0000256" key="2">
    <source>
        <dbReference type="ARBA" id="ARBA00022598"/>
    </source>
</evidence>
<dbReference type="EMBL" id="MCGI01000002">
    <property type="protein sequence ID" value="ODM11581.1"/>
    <property type="molecule type" value="Genomic_DNA"/>
</dbReference>
<dbReference type="EC" id="6.2.1.3" evidence="4"/>
<evidence type="ECO:0000313" key="4">
    <source>
        <dbReference type="EMBL" id="ODM11581.1"/>
    </source>
</evidence>
<dbReference type="GeneID" id="93300810"/>
<dbReference type="RefSeq" id="WP_069156822.1">
    <property type="nucleotide sequence ID" value="NZ_BAABXS010000001.1"/>
</dbReference>
<dbReference type="GO" id="GO:0031956">
    <property type="term" value="F:medium-chain fatty acid-CoA ligase activity"/>
    <property type="evidence" value="ECO:0007669"/>
    <property type="project" value="TreeGrafter"/>
</dbReference>